<keyword evidence="2" id="KW-1185">Reference proteome</keyword>
<reference evidence="1 2" key="1">
    <citation type="submission" date="2024-09" db="EMBL/GenBank/DDBJ databases">
        <title>Chromosome-scale assembly of Riccia fluitans.</title>
        <authorList>
            <person name="Paukszto L."/>
            <person name="Sawicki J."/>
            <person name="Karawczyk K."/>
            <person name="Piernik-Szablinska J."/>
            <person name="Szczecinska M."/>
            <person name="Mazdziarz M."/>
        </authorList>
    </citation>
    <scope>NUCLEOTIDE SEQUENCE [LARGE SCALE GENOMIC DNA]</scope>
    <source>
        <strain evidence="1">Rf_01</strain>
        <tissue evidence="1">Aerial parts of the thallus</tissue>
    </source>
</reference>
<accession>A0ABD1YUN3</accession>
<comment type="caution">
    <text evidence="1">The sequence shown here is derived from an EMBL/GenBank/DDBJ whole genome shotgun (WGS) entry which is preliminary data.</text>
</comment>
<dbReference type="Gene3D" id="3.30.559.30">
    <property type="entry name" value="Nonribosomal peptide synthetase, condensation domain"/>
    <property type="match status" value="1"/>
</dbReference>
<dbReference type="PANTHER" id="PTHR34375:SF2">
    <property type="entry name" value="GATA ZINC FINGER PROTEIN"/>
    <property type="match status" value="1"/>
</dbReference>
<dbReference type="AlphaFoldDB" id="A0ABD1YUN3"/>
<organism evidence="1 2">
    <name type="scientific">Riccia fluitans</name>
    <dbReference type="NCBI Taxonomy" id="41844"/>
    <lineage>
        <taxon>Eukaryota</taxon>
        <taxon>Viridiplantae</taxon>
        <taxon>Streptophyta</taxon>
        <taxon>Embryophyta</taxon>
        <taxon>Marchantiophyta</taxon>
        <taxon>Marchantiopsida</taxon>
        <taxon>Marchantiidae</taxon>
        <taxon>Marchantiales</taxon>
        <taxon>Ricciaceae</taxon>
        <taxon>Riccia</taxon>
    </lineage>
</organism>
<dbReference type="PANTHER" id="PTHR34375">
    <property type="entry name" value="GATA ZINC FINGER PROTEIN-RELATED"/>
    <property type="match status" value="1"/>
</dbReference>
<name>A0ABD1YUN3_9MARC</name>
<dbReference type="Proteomes" id="UP001605036">
    <property type="component" value="Unassembled WGS sequence"/>
</dbReference>
<protein>
    <submittedName>
        <fullName evidence="1">Uncharacterized protein</fullName>
    </submittedName>
</protein>
<sequence>MAATPGVAPVAKRELGMIESTWCSILEGGTGIIVCGLLFGRPLSTSSVQAALNALVNQLPYVNSRIHMREKNKLFLELKKNLPLVSEEELNLNSSISSEREEEEAKEAWLKVVDLESNKLFPSTKNEEGSPAFQVALYRELPNQSSLVVLRLQSCAFDMRCLEPILRVFLSSLRQAVEEEEKGGNNDELLGNLVLKDESLSGFSYHASIENLVPKGLADKSFLSMGFNMVGYGVSASRQRYVPFENSQNKERKTRHIRTFLSPEDTDRLLQACERNSADFYGALTSAVLKAVADFKRLGTGREHYGAAVLFNSRNHLSPPLPQEALGFYNSAMLILTQVTEGVNEGSPFWQVASEATKRFNDAVKNHKHFRDMKDLNYLTVAAVNHPGVTPEGSLRTATVSILHDPVSLRMPEDAAEFLQLKDHIAFSSCHGVGPCIAVYPFLEHGSLGLTFAYPWPLHSRVTVQHLLDNAVKYLLHASSS</sequence>
<dbReference type="EMBL" id="JBHFFA010000003">
    <property type="protein sequence ID" value="KAL2634481.1"/>
    <property type="molecule type" value="Genomic_DNA"/>
</dbReference>
<evidence type="ECO:0000313" key="2">
    <source>
        <dbReference type="Proteomes" id="UP001605036"/>
    </source>
</evidence>
<gene>
    <name evidence="1" type="ORF">R1flu_005960</name>
</gene>
<proteinExistence type="predicted"/>
<evidence type="ECO:0000313" key="1">
    <source>
        <dbReference type="EMBL" id="KAL2634481.1"/>
    </source>
</evidence>
<dbReference type="SUPFAM" id="SSF52777">
    <property type="entry name" value="CoA-dependent acyltransferases"/>
    <property type="match status" value="1"/>
</dbReference>